<evidence type="ECO:0000256" key="1">
    <source>
        <dbReference type="SAM" id="MobiDB-lite"/>
    </source>
</evidence>
<dbReference type="OrthoDB" id="10499032at2759"/>
<keyword evidence="3" id="KW-1185">Reference proteome</keyword>
<dbReference type="Proteomes" id="UP000015441">
    <property type="component" value="Unassembled WGS sequence"/>
</dbReference>
<evidence type="ECO:0000313" key="3">
    <source>
        <dbReference type="Proteomes" id="UP000015441"/>
    </source>
</evidence>
<comment type="caution">
    <text evidence="2">The sequence shown here is derived from an EMBL/GenBank/DDBJ whole genome shotgun (WGS) entry which is preliminary data.</text>
</comment>
<dbReference type="InParanoid" id="N1J9J4"/>
<gene>
    <name evidence="2" type="ORF">BGHDH14_bghG003449000001001</name>
</gene>
<name>N1J9J4_BLUG1</name>
<accession>N1J9J4</accession>
<dbReference type="HOGENOM" id="CLU_783002_0_0_1"/>
<evidence type="ECO:0000313" key="2">
    <source>
        <dbReference type="EMBL" id="CCU77200.1"/>
    </source>
</evidence>
<sequence>MIPFHTARALRHGEIGNSALSPDFALCLALSTRAYHEATGPSTPAPCSSLRLRVEPRVIATNRPGQGVLAPFARARRDGDGRIFVPAMMRLDLFHRTEKSPARPLESTQRCRLRRLCPIPPASSPYSSIERLPQAIAPHAYADFALPYVDARYSSRSDSFFIQHLTEIEAALLIQSAQGALAASPIYGLFARDQKAADGIRLPSLASVANIGALGPSSPRLRSAKSSRRENSRARKSRVKASGHAQQLSPCVEWAYAGIYKLQRHQSQAPIPGKKLVPNLSATSSHCTPNSSVLYIPKLLIILSSGCLVQNFSCSVYLSVSHGASVASFIAEWIAIIIPRILLNISASLGKEID</sequence>
<protein>
    <submittedName>
        <fullName evidence="2">Putative Bgh-specific protein</fullName>
    </submittedName>
</protein>
<proteinExistence type="predicted"/>
<organism evidence="2 3">
    <name type="scientific">Blumeria graminis f. sp. hordei (strain DH14)</name>
    <name type="common">Barley powdery mildew</name>
    <name type="synonym">Oidium monilioides f. sp. hordei</name>
    <dbReference type="NCBI Taxonomy" id="546991"/>
    <lineage>
        <taxon>Eukaryota</taxon>
        <taxon>Fungi</taxon>
        <taxon>Dikarya</taxon>
        <taxon>Ascomycota</taxon>
        <taxon>Pezizomycotina</taxon>
        <taxon>Leotiomycetes</taxon>
        <taxon>Erysiphales</taxon>
        <taxon>Erysiphaceae</taxon>
        <taxon>Blumeria</taxon>
        <taxon>Blumeria hordei</taxon>
    </lineage>
</organism>
<reference evidence="2 3" key="1">
    <citation type="journal article" date="2010" name="Science">
        <title>Genome expansion and gene loss in powdery mildew fungi reveal tradeoffs in extreme parasitism.</title>
        <authorList>
            <person name="Spanu P.D."/>
            <person name="Abbott J.C."/>
            <person name="Amselem J."/>
            <person name="Burgis T.A."/>
            <person name="Soanes D.M."/>
            <person name="Stueber K."/>
            <person name="Ver Loren van Themaat E."/>
            <person name="Brown J.K.M."/>
            <person name="Butcher S.A."/>
            <person name="Gurr S.J."/>
            <person name="Lebrun M.-H."/>
            <person name="Ridout C.J."/>
            <person name="Schulze-Lefert P."/>
            <person name="Talbot N.J."/>
            <person name="Ahmadinejad N."/>
            <person name="Ametz C."/>
            <person name="Barton G.R."/>
            <person name="Benjdia M."/>
            <person name="Bidzinski P."/>
            <person name="Bindschedler L.V."/>
            <person name="Both M."/>
            <person name="Brewer M.T."/>
            <person name="Cadle-Davidson L."/>
            <person name="Cadle-Davidson M.M."/>
            <person name="Collemare J."/>
            <person name="Cramer R."/>
            <person name="Frenkel O."/>
            <person name="Godfrey D."/>
            <person name="Harriman J."/>
            <person name="Hoede C."/>
            <person name="King B.C."/>
            <person name="Klages S."/>
            <person name="Kleemann J."/>
            <person name="Knoll D."/>
            <person name="Koti P.S."/>
            <person name="Kreplak J."/>
            <person name="Lopez-Ruiz F.J."/>
            <person name="Lu X."/>
            <person name="Maekawa T."/>
            <person name="Mahanil S."/>
            <person name="Micali C."/>
            <person name="Milgroom M.G."/>
            <person name="Montana G."/>
            <person name="Noir S."/>
            <person name="O'Connell R.J."/>
            <person name="Oberhaensli S."/>
            <person name="Parlange F."/>
            <person name="Pedersen C."/>
            <person name="Quesneville H."/>
            <person name="Reinhardt R."/>
            <person name="Rott M."/>
            <person name="Sacristan S."/>
            <person name="Schmidt S.M."/>
            <person name="Schoen M."/>
            <person name="Skamnioti P."/>
            <person name="Sommer H."/>
            <person name="Stephens A."/>
            <person name="Takahara H."/>
            <person name="Thordal-Christensen H."/>
            <person name="Vigouroux M."/>
            <person name="Wessling R."/>
            <person name="Wicker T."/>
            <person name="Panstruga R."/>
        </authorList>
    </citation>
    <scope>NUCLEOTIDE SEQUENCE [LARGE SCALE GENOMIC DNA]</scope>
    <source>
        <strain evidence="2">DH14</strain>
    </source>
</reference>
<dbReference type="AlphaFoldDB" id="N1J9J4"/>
<dbReference type="EMBL" id="CAUH01003449">
    <property type="protein sequence ID" value="CCU77200.1"/>
    <property type="molecule type" value="Genomic_DNA"/>
</dbReference>
<feature type="region of interest" description="Disordered" evidence="1">
    <location>
        <begin position="217"/>
        <end position="244"/>
    </location>
</feature>